<comment type="caution">
    <text evidence="2">The sequence shown here is derived from an EMBL/GenBank/DDBJ whole genome shotgun (WGS) entry which is preliminary data.</text>
</comment>
<evidence type="ECO:0000313" key="3">
    <source>
        <dbReference type="Proteomes" id="UP001209885"/>
    </source>
</evidence>
<evidence type="ECO:0008006" key="4">
    <source>
        <dbReference type="Google" id="ProtNLM"/>
    </source>
</evidence>
<reference evidence="2 3" key="1">
    <citation type="submission" date="2022-11" db="EMBL/GenBank/DDBJ databases">
        <title>The characterization of three novel Bacteroidetes species and genomic analysis of their roles in tidal elemental geochemical cycles.</title>
        <authorList>
            <person name="Ma K."/>
        </authorList>
    </citation>
    <scope>NUCLEOTIDE SEQUENCE [LARGE SCALE GENOMIC DNA]</scope>
    <source>
        <strain evidence="2 3">M17</strain>
    </source>
</reference>
<proteinExistence type="predicted"/>
<dbReference type="RefSeq" id="WP_266057805.1">
    <property type="nucleotide sequence ID" value="NZ_JAPFQN010000009.1"/>
</dbReference>
<dbReference type="EMBL" id="JAPFQN010000009">
    <property type="protein sequence ID" value="MCX2745249.1"/>
    <property type="molecule type" value="Genomic_DNA"/>
</dbReference>
<accession>A0ABT3RTY9</accession>
<keyword evidence="3" id="KW-1185">Reference proteome</keyword>
<sequence>MNLNESNIIDDYLMGNLSAADRMAFEKKMAADPELQNEVSVQKDIIKGLEQVRVQQLKARLNKIPVSSSAWYQTTSGKVALGVSLLVAILLGALLFNLGDDNNITSSDPVVINDQIISTPEEADELTPTKEDNTDIISEEEDNEIPQLAEGKEKERKEDITQKPVIKPEADKSETFITEKTENNNLVTEEKLDSEKEIANKVDETAETASEASDYNPYRLIEIETTKGSRFGFHYRFYENKLSLYGDFGGERPYEILEINNDNIRGLFLYYEGQFFELDTTQVAVPLKPLDNTEVVQDLMEIKNQK</sequence>
<evidence type="ECO:0000256" key="1">
    <source>
        <dbReference type="SAM" id="MobiDB-lite"/>
    </source>
</evidence>
<protein>
    <recommendedName>
        <fullName evidence="4">Anti-sigma factor</fullName>
    </recommendedName>
</protein>
<feature type="region of interest" description="Disordered" evidence="1">
    <location>
        <begin position="119"/>
        <end position="160"/>
    </location>
</feature>
<evidence type="ECO:0000313" key="2">
    <source>
        <dbReference type="EMBL" id="MCX2745249.1"/>
    </source>
</evidence>
<feature type="compositionally biased region" description="Basic and acidic residues" evidence="1">
    <location>
        <begin position="150"/>
        <end position="160"/>
    </location>
</feature>
<gene>
    <name evidence="2" type="ORF">OO013_15330</name>
</gene>
<organism evidence="2 3">
    <name type="scientific">Mangrovivirga halotolerans</name>
    <dbReference type="NCBI Taxonomy" id="2993936"/>
    <lineage>
        <taxon>Bacteria</taxon>
        <taxon>Pseudomonadati</taxon>
        <taxon>Bacteroidota</taxon>
        <taxon>Cytophagia</taxon>
        <taxon>Cytophagales</taxon>
        <taxon>Mangrovivirgaceae</taxon>
        <taxon>Mangrovivirga</taxon>
    </lineage>
</organism>
<name>A0ABT3RTY9_9BACT</name>
<dbReference type="Proteomes" id="UP001209885">
    <property type="component" value="Unassembled WGS sequence"/>
</dbReference>